<proteinExistence type="predicted"/>
<keyword evidence="3" id="KW-1185">Reference proteome</keyword>
<reference evidence="2 3" key="1">
    <citation type="submission" date="2014-04" db="EMBL/GenBank/DDBJ databases">
        <title>Evolutionary Origins and Diversification of the Mycorrhizal Mutualists.</title>
        <authorList>
            <consortium name="DOE Joint Genome Institute"/>
            <consortium name="Mycorrhizal Genomics Consortium"/>
            <person name="Kohler A."/>
            <person name="Kuo A."/>
            <person name="Nagy L.G."/>
            <person name="Floudas D."/>
            <person name="Copeland A."/>
            <person name="Barry K.W."/>
            <person name="Cichocki N."/>
            <person name="Veneault-Fourrey C."/>
            <person name="LaButti K."/>
            <person name="Lindquist E.A."/>
            <person name="Lipzen A."/>
            <person name="Lundell T."/>
            <person name="Morin E."/>
            <person name="Murat C."/>
            <person name="Riley R."/>
            <person name="Ohm R."/>
            <person name="Sun H."/>
            <person name="Tunlid A."/>
            <person name="Henrissat B."/>
            <person name="Grigoriev I.V."/>
            <person name="Hibbett D.S."/>
            <person name="Martin F."/>
        </authorList>
    </citation>
    <scope>NUCLEOTIDE SEQUENCE [LARGE SCALE GENOMIC DNA]</scope>
    <source>
        <strain evidence="2 3">Koide BX008</strain>
    </source>
</reference>
<feature type="region of interest" description="Disordered" evidence="1">
    <location>
        <begin position="403"/>
        <end position="450"/>
    </location>
</feature>
<evidence type="ECO:0000313" key="3">
    <source>
        <dbReference type="Proteomes" id="UP000054549"/>
    </source>
</evidence>
<evidence type="ECO:0000256" key="1">
    <source>
        <dbReference type="SAM" id="MobiDB-lite"/>
    </source>
</evidence>
<organism evidence="2 3">
    <name type="scientific">Amanita muscaria (strain Koide BX008)</name>
    <dbReference type="NCBI Taxonomy" id="946122"/>
    <lineage>
        <taxon>Eukaryota</taxon>
        <taxon>Fungi</taxon>
        <taxon>Dikarya</taxon>
        <taxon>Basidiomycota</taxon>
        <taxon>Agaricomycotina</taxon>
        <taxon>Agaricomycetes</taxon>
        <taxon>Agaricomycetidae</taxon>
        <taxon>Agaricales</taxon>
        <taxon>Pluteineae</taxon>
        <taxon>Amanitaceae</taxon>
        <taxon>Amanita</taxon>
    </lineage>
</organism>
<sequence>MLSFASVHLRNLYFSTLDYLQITSSPVFALSDIPEHTATNFNNLREPSAAHVPALNISPTSLPPSQTSIFMRRELEYTKSELAHTKNDVAILEDRCKMLERKLRDTRDILRTREAEVEKVRKERDRERKRSRSGSVPHYPHDYKADVAHSRHNSDTKPSSHHARSASSVRSPASSAATKAKVASLPTPPALPSASSSPRPPQSNASTLGQAEERARLKSSEAYLTRTDSWSGAQVLQALQDINTEIFQFAASATEVCAFSPAIVSARSGQAMHDTSTRLGPRFTRIIAGRDHSQDPLLVQWALQGCVAVCMARALSAFCFGFPAEADNILSQIYRRMALAEPQPTSSKWRALTHRNIHAVYPTLDDYAVQKLTDTIIRWSADIFLVSGCTSFNDPSSGNALLSTSPPSFASPSSSPPNSRPLSTKPSFSSLGSHSSHATSSYAPSHASTTTSANPGIAFIRESLKSHFGDLIRRLARSATKLATTLREEILSTSFEAVAVDHTQAYDAASMQDIMREHAFTAQSTPGMNGKTNGATAVLATTELGLLCTTRIGNRESVGDEDVTIEKRLILKPKVVLENVLEMLDR</sequence>
<evidence type="ECO:0000313" key="2">
    <source>
        <dbReference type="EMBL" id="KIL57121.1"/>
    </source>
</evidence>
<dbReference type="AlphaFoldDB" id="A0A0C2WKB0"/>
<dbReference type="EMBL" id="KN818382">
    <property type="protein sequence ID" value="KIL57121.1"/>
    <property type="molecule type" value="Genomic_DNA"/>
</dbReference>
<dbReference type="InParanoid" id="A0A0C2WKB0"/>
<feature type="compositionally biased region" description="Low complexity" evidence="1">
    <location>
        <begin position="420"/>
        <end position="450"/>
    </location>
</feature>
<feature type="compositionally biased region" description="Basic and acidic residues" evidence="1">
    <location>
        <begin position="117"/>
        <end position="128"/>
    </location>
</feature>
<feature type="compositionally biased region" description="Low complexity" evidence="1">
    <location>
        <begin position="192"/>
        <end position="206"/>
    </location>
</feature>
<feature type="compositionally biased region" description="Low complexity" evidence="1">
    <location>
        <begin position="165"/>
        <end position="185"/>
    </location>
</feature>
<feature type="compositionally biased region" description="Low complexity" evidence="1">
    <location>
        <begin position="403"/>
        <end position="413"/>
    </location>
</feature>
<dbReference type="STRING" id="946122.A0A0C2WKB0"/>
<accession>A0A0C2WKB0</accession>
<gene>
    <name evidence="2" type="ORF">M378DRAFT_200863</name>
</gene>
<name>A0A0C2WKB0_AMAMK</name>
<protein>
    <submittedName>
        <fullName evidence="2">Uncharacterized protein</fullName>
    </submittedName>
</protein>
<feature type="region of interest" description="Disordered" evidence="1">
    <location>
        <begin position="117"/>
        <end position="219"/>
    </location>
</feature>
<dbReference type="Proteomes" id="UP000054549">
    <property type="component" value="Unassembled WGS sequence"/>
</dbReference>
<dbReference type="OrthoDB" id="3173171at2759"/>
<feature type="compositionally biased region" description="Basic and acidic residues" evidence="1">
    <location>
        <begin position="139"/>
        <end position="155"/>
    </location>
</feature>
<dbReference type="HOGENOM" id="CLU_031481_4_0_1"/>